<evidence type="ECO:0000259" key="5">
    <source>
        <dbReference type="PROSITE" id="PS51192"/>
    </source>
</evidence>
<dbReference type="InterPro" id="IPR001650">
    <property type="entry name" value="Helicase_C-like"/>
</dbReference>
<keyword evidence="4" id="KW-0067">ATP-binding</keyword>
<dbReference type="PANTHER" id="PTHR14025">
    <property type="entry name" value="FANCONI ANEMIA GROUP M FANCM FAMILY MEMBER"/>
    <property type="match status" value="1"/>
</dbReference>
<dbReference type="EMBL" id="AUZZ01005923">
    <property type="protein sequence ID" value="EQD47895.1"/>
    <property type="molecule type" value="Genomic_DNA"/>
</dbReference>
<protein>
    <submittedName>
        <fullName evidence="7">Hef nuclease</fullName>
    </submittedName>
</protein>
<dbReference type="GO" id="GO:0016787">
    <property type="term" value="F:hydrolase activity"/>
    <property type="evidence" value="ECO:0007669"/>
    <property type="project" value="UniProtKB-KW"/>
</dbReference>
<dbReference type="GO" id="GO:0004386">
    <property type="term" value="F:helicase activity"/>
    <property type="evidence" value="ECO:0007669"/>
    <property type="project" value="UniProtKB-KW"/>
</dbReference>
<dbReference type="PANTHER" id="PTHR14025:SF20">
    <property type="entry name" value="FANCONI ANEMIA GROUP M PROTEIN"/>
    <property type="match status" value="1"/>
</dbReference>
<proteinExistence type="predicted"/>
<evidence type="ECO:0000256" key="2">
    <source>
        <dbReference type="ARBA" id="ARBA00022801"/>
    </source>
</evidence>
<evidence type="ECO:0000256" key="4">
    <source>
        <dbReference type="ARBA" id="ARBA00022840"/>
    </source>
</evidence>
<dbReference type="GO" id="GO:0003676">
    <property type="term" value="F:nucleic acid binding"/>
    <property type="evidence" value="ECO:0007669"/>
    <property type="project" value="InterPro"/>
</dbReference>
<feature type="domain" description="Helicase C-terminal" evidence="6">
    <location>
        <begin position="355"/>
        <end position="506"/>
    </location>
</feature>
<gene>
    <name evidence="7" type="ORF">B2A_08237</name>
</gene>
<dbReference type="SMART" id="SM00487">
    <property type="entry name" value="DEXDc"/>
    <property type="match status" value="1"/>
</dbReference>
<dbReference type="InterPro" id="IPR014001">
    <property type="entry name" value="Helicase_ATP-bd"/>
</dbReference>
<sequence length="523" mass="58833">MPNAWEQLSPYNVLINTEVVEPRAYQINIAKRTASGRNFLVILPTGLGKTLIAAINIARVLYGGKRALIVAPTKPLSEQHYQTLLKLLKVNREFVLLLTGGIRAKERYALESAARIVVATPQTIANDMKKGGLDLSDFGLVVIDECHKAVGKYAYTFIADECKLRGIQVIGLTASPGSDRKKINKLVDTLGIQDIEIRTAIDPDVTPYVMDKYTEIMYVDMGSTIERITSMLKPLIEEHLGKLYSIGLSPFKKYDNLPKRRLLAIGENINKIEAKNYRFMALYNYVYVLDISHALELVSTEGIYPFLSYMESLANREKRSRAVNSLLSNEAIRSAMAIAKDALDHGEEHPKMMLLAKTLRDRMQGKSVMVFAQYRSTIKRIVELLDANGLKAYAFVGKKEGNTQAQQHEVIERFRRGEFNILVATSIGEEGLDIPSVDAVVFYEPVPSEIRTIQRKGRAGRLKSGRTIILVTRRTKDETYLYVSRMKETRMKEIVDTVKRSLADKNLYNGNGSNMDSGMQKLL</sequence>
<dbReference type="SMART" id="SM00490">
    <property type="entry name" value="HELICc"/>
    <property type="match status" value="1"/>
</dbReference>
<dbReference type="PROSITE" id="PS51194">
    <property type="entry name" value="HELICASE_CTER"/>
    <property type="match status" value="1"/>
</dbReference>
<dbReference type="SUPFAM" id="SSF52540">
    <property type="entry name" value="P-loop containing nucleoside triphosphate hydrolases"/>
    <property type="match status" value="1"/>
</dbReference>
<dbReference type="InterPro" id="IPR041755">
    <property type="entry name" value="Hef_ID"/>
</dbReference>
<dbReference type="GO" id="GO:0005524">
    <property type="term" value="F:ATP binding"/>
    <property type="evidence" value="ECO:0007669"/>
    <property type="project" value="UniProtKB-KW"/>
</dbReference>
<organism evidence="7">
    <name type="scientific">mine drainage metagenome</name>
    <dbReference type="NCBI Taxonomy" id="410659"/>
    <lineage>
        <taxon>unclassified sequences</taxon>
        <taxon>metagenomes</taxon>
        <taxon>ecological metagenomes</taxon>
    </lineage>
</organism>
<dbReference type="Pfam" id="PF21210">
    <property type="entry name" value="RNA_helicase_helical"/>
    <property type="match status" value="1"/>
</dbReference>
<accession>T1B0K5</accession>
<keyword evidence="2" id="KW-0378">Hydrolase</keyword>
<keyword evidence="3" id="KW-0347">Helicase</keyword>
<comment type="caution">
    <text evidence="7">The sequence shown here is derived from an EMBL/GenBank/DDBJ whole genome shotgun (WGS) entry which is preliminary data.</text>
</comment>
<evidence type="ECO:0000256" key="1">
    <source>
        <dbReference type="ARBA" id="ARBA00022741"/>
    </source>
</evidence>
<dbReference type="PROSITE" id="PS51192">
    <property type="entry name" value="HELICASE_ATP_BIND_1"/>
    <property type="match status" value="1"/>
</dbReference>
<reference evidence="7" key="1">
    <citation type="submission" date="2013-08" db="EMBL/GenBank/DDBJ databases">
        <authorList>
            <person name="Mendez C."/>
            <person name="Richter M."/>
            <person name="Ferrer M."/>
            <person name="Sanchez J."/>
        </authorList>
    </citation>
    <scope>NUCLEOTIDE SEQUENCE</scope>
</reference>
<dbReference type="Pfam" id="PF00270">
    <property type="entry name" value="DEAD"/>
    <property type="match status" value="1"/>
</dbReference>
<name>T1B0K5_9ZZZZ</name>
<dbReference type="InterPro" id="IPR011545">
    <property type="entry name" value="DEAD/DEAH_box_helicase_dom"/>
</dbReference>
<dbReference type="Gene3D" id="3.40.50.300">
    <property type="entry name" value="P-loop containing nucleotide triphosphate hydrolases"/>
    <property type="match status" value="2"/>
</dbReference>
<dbReference type="AlphaFoldDB" id="T1B0K5"/>
<reference evidence="7" key="2">
    <citation type="journal article" date="2014" name="ISME J.">
        <title>Microbial stratification in low pH oxic and suboxic macroscopic growths along an acid mine drainage.</title>
        <authorList>
            <person name="Mendez-Garcia C."/>
            <person name="Mesa V."/>
            <person name="Sprenger R.R."/>
            <person name="Richter M."/>
            <person name="Diez M.S."/>
            <person name="Solano J."/>
            <person name="Bargiela R."/>
            <person name="Golyshina O.V."/>
            <person name="Manteca A."/>
            <person name="Ramos J.L."/>
            <person name="Gallego J.R."/>
            <person name="Llorente I."/>
            <person name="Martins Dos Santos V.A."/>
            <person name="Jensen O.N."/>
            <person name="Pelaez A.I."/>
            <person name="Sanchez J."/>
            <person name="Ferrer M."/>
        </authorList>
    </citation>
    <scope>NUCLEOTIDE SEQUENCE</scope>
</reference>
<evidence type="ECO:0000313" key="7">
    <source>
        <dbReference type="EMBL" id="EQD47895.1"/>
    </source>
</evidence>
<dbReference type="Pfam" id="PF00271">
    <property type="entry name" value="Helicase_C"/>
    <property type="match status" value="1"/>
</dbReference>
<keyword evidence="1" id="KW-0547">Nucleotide-binding</keyword>
<evidence type="ECO:0000259" key="6">
    <source>
        <dbReference type="PROSITE" id="PS51194"/>
    </source>
</evidence>
<evidence type="ECO:0000256" key="3">
    <source>
        <dbReference type="ARBA" id="ARBA00022806"/>
    </source>
</evidence>
<dbReference type="InterPro" id="IPR027417">
    <property type="entry name" value="P-loop_NTPase"/>
</dbReference>
<dbReference type="Gene3D" id="1.20.1320.20">
    <property type="entry name" value="hef helicase domain"/>
    <property type="match status" value="1"/>
</dbReference>
<feature type="domain" description="Helicase ATP-binding" evidence="5">
    <location>
        <begin position="30"/>
        <end position="194"/>
    </location>
</feature>